<organism evidence="1 2">
    <name type="scientific">Dyadobacter sediminis</name>
    <dbReference type="NCBI Taxonomy" id="1493691"/>
    <lineage>
        <taxon>Bacteria</taxon>
        <taxon>Pseudomonadati</taxon>
        <taxon>Bacteroidota</taxon>
        <taxon>Cytophagia</taxon>
        <taxon>Cytophagales</taxon>
        <taxon>Spirosomataceae</taxon>
        <taxon>Dyadobacter</taxon>
    </lineage>
</organism>
<name>A0A5R9KBG1_9BACT</name>
<protein>
    <submittedName>
        <fullName evidence="1">Uncharacterized protein</fullName>
    </submittedName>
</protein>
<dbReference type="RefSeq" id="WP_138282223.1">
    <property type="nucleotide sequence ID" value="NZ_BMGE01000003.1"/>
</dbReference>
<keyword evidence="2" id="KW-1185">Reference proteome</keyword>
<proteinExistence type="predicted"/>
<comment type="caution">
    <text evidence="1">The sequence shown here is derived from an EMBL/GenBank/DDBJ whole genome shotgun (WGS) entry which is preliminary data.</text>
</comment>
<dbReference type="Proteomes" id="UP000309788">
    <property type="component" value="Unassembled WGS sequence"/>
</dbReference>
<dbReference type="OrthoDB" id="958864at2"/>
<evidence type="ECO:0000313" key="2">
    <source>
        <dbReference type="Proteomes" id="UP000309788"/>
    </source>
</evidence>
<dbReference type="EMBL" id="VCEI01000025">
    <property type="protein sequence ID" value="TLU92114.1"/>
    <property type="molecule type" value="Genomic_DNA"/>
</dbReference>
<evidence type="ECO:0000313" key="1">
    <source>
        <dbReference type="EMBL" id="TLU92114.1"/>
    </source>
</evidence>
<accession>A0A5R9KBG1</accession>
<sequence length="178" mass="19859">MKHKLLFLFILKMAGLQAQNPVIDVRQIALISPVIKSEGLLLGGSFAECITTLGKPDSISDVYSEMDEDTLKLYSYGKCKLYFLKGKLDAWHLLDDKIAVGQANGRMFKVGDQLKPTTGKPMDFQGFAITHYDGESQNMRFKSASLNWIKSGETQLDCILELLFDSEGNLFSISKLNP</sequence>
<dbReference type="AlphaFoldDB" id="A0A5R9KBG1"/>
<gene>
    <name evidence="1" type="ORF">FEM55_15310</name>
</gene>
<reference evidence="1 2" key="1">
    <citation type="submission" date="2019-05" db="EMBL/GenBank/DDBJ databases">
        <authorList>
            <person name="Qu J.-H."/>
        </authorList>
    </citation>
    <scope>NUCLEOTIDE SEQUENCE [LARGE SCALE GENOMIC DNA]</scope>
    <source>
        <strain evidence="1 2">Z12</strain>
    </source>
</reference>